<dbReference type="EMBL" id="JXJN01024197">
    <property type="status" value="NOT_ANNOTATED_CDS"/>
    <property type="molecule type" value="Genomic_DNA"/>
</dbReference>
<keyword evidence="2" id="KW-1185">Reference proteome</keyword>
<reference evidence="1" key="2">
    <citation type="submission" date="2020-05" db="UniProtKB">
        <authorList>
            <consortium name="EnsemblMetazoa"/>
        </authorList>
    </citation>
    <scope>IDENTIFICATION</scope>
    <source>
        <strain evidence="1">IAEA</strain>
    </source>
</reference>
<proteinExistence type="predicted"/>
<protein>
    <submittedName>
        <fullName evidence="1">Uncharacterized protein</fullName>
    </submittedName>
</protein>
<evidence type="ECO:0000313" key="2">
    <source>
        <dbReference type="Proteomes" id="UP000092460"/>
    </source>
</evidence>
<dbReference type="AlphaFoldDB" id="A0A1B0C1X6"/>
<dbReference type="EnsemblMetazoa" id="GPPI046864-RA">
    <property type="protein sequence ID" value="GPPI046864-PA"/>
    <property type="gene ID" value="GPPI046864"/>
</dbReference>
<name>A0A1B0C1X6_9MUSC</name>
<reference evidence="2" key="1">
    <citation type="submission" date="2015-01" db="EMBL/GenBank/DDBJ databases">
        <authorList>
            <person name="Aksoy S."/>
            <person name="Warren W."/>
            <person name="Wilson R.K."/>
        </authorList>
    </citation>
    <scope>NUCLEOTIDE SEQUENCE [LARGE SCALE GENOMIC DNA]</scope>
    <source>
        <strain evidence="2">IAEA</strain>
    </source>
</reference>
<organism evidence="1 2">
    <name type="scientific">Glossina palpalis gambiensis</name>
    <dbReference type="NCBI Taxonomy" id="67801"/>
    <lineage>
        <taxon>Eukaryota</taxon>
        <taxon>Metazoa</taxon>
        <taxon>Ecdysozoa</taxon>
        <taxon>Arthropoda</taxon>
        <taxon>Hexapoda</taxon>
        <taxon>Insecta</taxon>
        <taxon>Pterygota</taxon>
        <taxon>Neoptera</taxon>
        <taxon>Endopterygota</taxon>
        <taxon>Diptera</taxon>
        <taxon>Brachycera</taxon>
        <taxon>Muscomorpha</taxon>
        <taxon>Hippoboscoidea</taxon>
        <taxon>Glossinidae</taxon>
        <taxon>Glossina</taxon>
    </lineage>
</organism>
<accession>A0A1B0C1X6</accession>
<dbReference type="VEuPathDB" id="VectorBase:GPPI046864"/>
<sequence length="84" mass="9785">MNVQFAFEQVLINTCTYTKYQVISLSFILRLKKLRIVTIVMSCIVHNEYCDFLWFQFSCEKTLSSALQSSLSSKIKFSPFPPTM</sequence>
<evidence type="ECO:0000313" key="1">
    <source>
        <dbReference type="EnsemblMetazoa" id="GPPI046864-PA"/>
    </source>
</evidence>
<dbReference type="Proteomes" id="UP000092460">
    <property type="component" value="Unassembled WGS sequence"/>
</dbReference>